<dbReference type="CDD" id="cd03411">
    <property type="entry name" value="Ferrochelatase_N"/>
    <property type="match status" value="1"/>
</dbReference>
<evidence type="ECO:0000256" key="2">
    <source>
        <dbReference type="ARBA" id="ARBA00007718"/>
    </source>
</evidence>
<dbReference type="SUPFAM" id="SSF53800">
    <property type="entry name" value="Chelatase"/>
    <property type="match status" value="1"/>
</dbReference>
<keyword evidence="3 7" id="KW-0408">Iron</keyword>
<proteinExistence type="inferred from homology"/>
<reference evidence="8 9" key="1">
    <citation type="submission" date="2023-04" db="EMBL/GenBank/DDBJ databases">
        <title>Genome of Basidiobolus ranarum AG-B5.</title>
        <authorList>
            <person name="Stajich J.E."/>
            <person name="Carter-House D."/>
            <person name="Gryganskyi A."/>
        </authorList>
    </citation>
    <scope>NUCLEOTIDE SEQUENCE [LARGE SCALE GENOMIC DNA]</scope>
    <source>
        <strain evidence="8 9">AG-B5</strain>
    </source>
</reference>
<protein>
    <recommendedName>
        <fullName evidence="7">Ferrochelatase</fullName>
        <ecNumber evidence="7">4.98.1.1</ecNumber>
    </recommendedName>
</protein>
<dbReference type="Proteomes" id="UP001479436">
    <property type="component" value="Unassembled WGS sequence"/>
</dbReference>
<organism evidence="8 9">
    <name type="scientific">Basidiobolus ranarum</name>
    <dbReference type="NCBI Taxonomy" id="34480"/>
    <lineage>
        <taxon>Eukaryota</taxon>
        <taxon>Fungi</taxon>
        <taxon>Fungi incertae sedis</taxon>
        <taxon>Zoopagomycota</taxon>
        <taxon>Entomophthoromycotina</taxon>
        <taxon>Basidiobolomycetes</taxon>
        <taxon>Basidiobolales</taxon>
        <taxon>Basidiobolaceae</taxon>
        <taxon>Basidiobolus</taxon>
    </lineage>
</organism>
<comment type="caution">
    <text evidence="8">The sequence shown here is derived from an EMBL/GenBank/DDBJ whole genome shotgun (WGS) entry which is preliminary data.</text>
</comment>
<comment type="pathway">
    <text evidence="1 7">Porphyrin-containing compound metabolism; protoheme biosynthesis; protoheme from protoporphyrin-IX: step 1/1.</text>
</comment>
<keyword evidence="7" id="KW-0999">Mitochondrion inner membrane</keyword>
<evidence type="ECO:0000256" key="7">
    <source>
        <dbReference type="RuleBase" id="RU000607"/>
    </source>
</evidence>
<dbReference type="EC" id="4.98.1.1" evidence="7"/>
<evidence type="ECO:0000256" key="5">
    <source>
        <dbReference type="ARBA" id="ARBA00023239"/>
    </source>
</evidence>
<comment type="catalytic activity">
    <reaction evidence="7">
        <text>heme b + 2 H(+) = protoporphyrin IX + Fe(2+)</text>
        <dbReference type="Rhea" id="RHEA:22584"/>
        <dbReference type="ChEBI" id="CHEBI:15378"/>
        <dbReference type="ChEBI" id="CHEBI:29033"/>
        <dbReference type="ChEBI" id="CHEBI:57306"/>
        <dbReference type="ChEBI" id="CHEBI:60344"/>
        <dbReference type="EC" id="4.98.1.1"/>
    </reaction>
</comment>
<comment type="function">
    <text evidence="7">Catalyzes the ferrous insertion into protoporphyrin IX.</text>
</comment>
<dbReference type="Gene3D" id="3.40.50.1400">
    <property type="match status" value="2"/>
</dbReference>
<keyword evidence="6 7" id="KW-0627">Porphyrin biosynthesis</keyword>
<evidence type="ECO:0000256" key="6">
    <source>
        <dbReference type="ARBA" id="ARBA00023244"/>
    </source>
</evidence>
<dbReference type="InterPro" id="IPR001015">
    <property type="entry name" value="Ferrochelatase"/>
</dbReference>
<evidence type="ECO:0000256" key="4">
    <source>
        <dbReference type="ARBA" id="ARBA00023133"/>
    </source>
</evidence>
<dbReference type="PANTHER" id="PTHR11108:SF1">
    <property type="entry name" value="FERROCHELATASE, MITOCHONDRIAL"/>
    <property type="match status" value="1"/>
</dbReference>
<name>A0ABR2X324_9FUNG</name>
<dbReference type="HAMAP" id="MF_00323">
    <property type="entry name" value="Ferrochelatase"/>
    <property type="match status" value="1"/>
</dbReference>
<comment type="subcellular location">
    <subcellularLocation>
        <location evidence="7">Mitochondrion inner membrane</location>
    </subcellularLocation>
</comment>
<keyword evidence="9" id="KW-1185">Reference proteome</keyword>
<dbReference type="PROSITE" id="PS00534">
    <property type="entry name" value="FERROCHELATASE"/>
    <property type="match status" value="1"/>
</dbReference>
<evidence type="ECO:0000256" key="1">
    <source>
        <dbReference type="ARBA" id="ARBA00004943"/>
    </source>
</evidence>
<keyword evidence="5 7" id="KW-0456">Lyase</keyword>
<dbReference type="InterPro" id="IPR033644">
    <property type="entry name" value="Ferrochelatase_C"/>
</dbReference>
<keyword evidence="7" id="KW-0496">Mitochondrion</keyword>
<keyword evidence="4 7" id="KW-0350">Heme biosynthesis</keyword>
<dbReference type="CDD" id="cd00419">
    <property type="entry name" value="Ferrochelatase_C"/>
    <property type="match status" value="1"/>
</dbReference>
<keyword evidence="7" id="KW-0472">Membrane</keyword>
<dbReference type="EMBL" id="JASJQH010000031">
    <property type="protein sequence ID" value="KAK9768162.1"/>
    <property type="molecule type" value="Genomic_DNA"/>
</dbReference>
<dbReference type="PANTHER" id="PTHR11108">
    <property type="entry name" value="FERROCHELATASE"/>
    <property type="match status" value="1"/>
</dbReference>
<dbReference type="InterPro" id="IPR019772">
    <property type="entry name" value="Ferrochelatase_AS"/>
</dbReference>
<dbReference type="NCBIfam" id="TIGR00109">
    <property type="entry name" value="hemH"/>
    <property type="match status" value="1"/>
</dbReference>
<evidence type="ECO:0000313" key="8">
    <source>
        <dbReference type="EMBL" id="KAK9768162.1"/>
    </source>
</evidence>
<evidence type="ECO:0000256" key="3">
    <source>
        <dbReference type="ARBA" id="ARBA00023004"/>
    </source>
</evidence>
<comment type="similarity">
    <text evidence="2 7">Belongs to the ferrochelatase family.</text>
</comment>
<evidence type="ECO:0000313" key="9">
    <source>
        <dbReference type="Proteomes" id="UP001479436"/>
    </source>
</evidence>
<dbReference type="Pfam" id="PF00762">
    <property type="entry name" value="Ferrochelatase"/>
    <property type="match status" value="1"/>
</dbReference>
<sequence>MSLLQSCIRGSLRTKTRLNGAKNISVGGGLSRHFSTGVLDKKQVETPLKEPVKPATGVLLMNMGGPGKLSEVEDFLTRLFSDSDIIPIPFQSVLAPLIAKRRTPKIVNQYDIIGGGSPIRSWTEKQGKLMEKLLDETSPQTAPHKSYIGFRYAAPLTEEALEEIKKDGVRRVVAFTQYPQYSCSTTGSNLNELYRKLKVMDKEGTIQWSLIDRWSTHPKLIQAFASRVEASLKEYKEEERDKVVILFSAHSLPIAAINRGDPYSAEVAATVDRVMASLGYSNPYRLVWQSQVGPSQWLGPQTNDALKGLAKQGQKNVLLVPIAFTSDHIETLYELDYEYCEEAKKLGITGIKRAESLNDSSFFIEAMADAVKQHLESNSLHTPQFPLRCPGCKNETCSEMREFFMKQK</sequence>
<gene>
    <name evidence="8" type="primary">HEM15</name>
    <name evidence="8" type="ORF">K7432_001409</name>
</gene>
<dbReference type="InterPro" id="IPR033659">
    <property type="entry name" value="Ferrochelatase_N"/>
</dbReference>
<accession>A0ABR2X324</accession>